<gene>
    <name evidence="7" type="ORF">HOLleu_03187</name>
</gene>
<evidence type="ECO:0000256" key="3">
    <source>
        <dbReference type="ARBA" id="ARBA00022840"/>
    </source>
</evidence>
<dbReference type="SMART" id="SM00129">
    <property type="entry name" value="KISc"/>
    <property type="match status" value="1"/>
</dbReference>
<keyword evidence="4" id="KW-0206">Cytoskeleton</keyword>
<sequence>MPEAGDEDTSVRVAVRVRPQLAREKIDMCRTCTSVTEESNQVTLGSDRMFTYDFVFDMDSRQDVIYDKIVRSLIEGCFDGYNATVFAYGQTGAGKTYTMGTGFEPGINPEEEGIIPRAVHHLFEGIKLRKEKAEENKEPPPEFKIHAQFMEV</sequence>
<accession>A0A9Q1CRM2</accession>
<keyword evidence="8" id="KW-1185">Reference proteome</keyword>
<evidence type="ECO:0000313" key="7">
    <source>
        <dbReference type="EMBL" id="KAJ8050111.1"/>
    </source>
</evidence>
<dbReference type="Pfam" id="PF00225">
    <property type="entry name" value="Kinesin"/>
    <property type="match status" value="1"/>
</dbReference>
<comment type="caution">
    <text evidence="7">The sequence shown here is derived from an EMBL/GenBank/DDBJ whole genome shotgun (WGS) entry which is preliminary data.</text>
</comment>
<dbReference type="GO" id="GO:0005875">
    <property type="term" value="C:microtubule associated complex"/>
    <property type="evidence" value="ECO:0007669"/>
    <property type="project" value="TreeGrafter"/>
</dbReference>
<name>A0A9Q1CRM2_HOLLE</name>
<dbReference type="GO" id="GO:0007018">
    <property type="term" value="P:microtubule-based movement"/>
    <property type="evidence" value="ECO:0007669"/>
    <property type="project" value="InterPro"/>
</dbReference>
<keyword evidence="5" id="KW-0505">Motor protein</keyword>
<feature type="domain" description="Kinesin motor" evidence="6">
    <location>
        <begin position="10"/>
        <end position="152"/>
    </location>
</feature>
<dbReference type="AlphaFoldDB" id="A0A9Q1CRM2"/>
<dbReference type="GO" id="GO:0005524">
    <property type="term" value="F:ATP binding"/>
    <property type="evidence" value="ECO:0007669"/>
    <property type="project" value="UniProtKB-UniRule"/>
</dbReference>
<dbReference type="GO" id="GO:0051231">
    <property type="term" value="P:spindle elongation"/>
    <property type="evidence" value="ECO:0007669"/>
    <property type="project" value="TreeGrafter"/>
</dbReference>
<dbReference type="GO" id="GO:0003777">
    <property type="term" value="F:microtubule motor activity"/>
    <property type="evidence" value="ECO:0007669"/>
    <property type="project" value="InterPro"/>
</dbReference>
<dbReference type="PROSITE" id="PS50067">
    <property type="entry name" value="KINESIN_MOTOR_2"/>
    <property type="match status" value="1"/>
</dbReference>
<dbReference type="InterPro" id="IPR027640">
    <property type="entry name" value="Kinesin-like_fam"/>
</dbReference>
<dbReference type="PANTHER" id="PTHR47969">
    <property type="entry name" value="CHROMOSOME-ASSOCIATED KINESIN KIF4A-RELATED"/>
    <property type="match status" value="1"/>
</dbReference>
<comment type="subcellular location">
    <subcellularLocation>
        <location evidence="1">Cytoplasm</location>
        <location evidence="1">Cytoskeleton</location>
    </subcellularLocation>
</comment>
<protein>
    <submittedName>
        <fullName evidence="7">Kinesin-like protein KIF21A</fullName>
    </submittedName>
</protein>
<evidence type="ECO:0000256" key="2">
    <source>
        <dbReference type="ARBA" id="ARBA00022741"/>
    </source>
</evidence>
<keyword evidence="4" id="KW-0963">Cytoplasm</keyword>
<dbReference type="InterPro" id="IPR001752">
    <property type="entry name" value="Kinesin_motor_dom"/>
</dbReference>
<reference evidence="7" key="1">
    <citation type="submission" date="2021-10" db="EMBL/GenBank/DDBJ databases">
        <title>Tropical sea cucumber genome reveals ecological adaptation and Cuvierian tubules defense mechanism.</title>
        <authorList>
            <person name="Chen T."/>
        </authorList>
    </citation>
    <scope>NUCLEOTIDE SEQUENCE</scope>
    <source>
        <strain evidence="7">Nanhai2018</strain>
        <tissue evidence="7">Muscle</tissue>
    </source>
</reference>
<dbReference type="PANTHER" id="PTHR47969:SF28">
    <property type="entry name" value="KINESIN-LIKE PROTEIN KIF21B"/>
    <property type="match status" value="1"/>
</dbReference>
<feature type="binding site" evidence="5">
    <location>
        <begin position="89"/>
        <end position="96"/>
    </location>
    <ligand>
        <name>ATP</name>
        <dbReference type="ChEBI" id="CHEBI:30616"/>
    </ligand>
</feature>
<dbReference type="GO" id="GO:0007052">
    <property type="term" value="P:mitotic spindle organization"/>
    <property type="evidence" value="ECO:0007669"/>
    <property type="project" value="TreeGrafter"/>
</dbReference>
<evidence type="ECO:0000259" key="6">
    <source>
        <dbReference type="PROSITE" id="PS50067"/>
    </source>
</evidence>
<keyword evidence="3 5" id="KW-0067">ATP-binding</keyword>
<dbReference type="Gene3D" id="3.40.850.10">
    <property type="entry name" value="Kinesin motor domain"/>
    <property type="match status" value="1"/>
</dbReference>
<organism evidence="7 8">
    <name type="scientific">Holothuria leucospilota</name>
    <name type="common">Black long sea cucumber</name>
    <name type="synonym">Mertensiothuria leucospilota</name>
    <dbReference type="NCBI Taxonomy" id="206669"/>
    <lineage>
        <taxon>Eukaryota</taxon>
        <taxon>Metazoa</taxon>
        <taxon>Echinodermata</taxon>
        <taxon>Eleutherozoa</taxon>
        <taxon>Echinozoa</taxon>
        <taxon>Holothuroidea</taxon>
        <taxon>Aspidochirotacea</taxon>
        <taxon>Aspidochirotida</taxon>
        <taxon>Holothuriidae</taxon>
        <taxon>Holothuria</taxon>
    </lineage>
</organism>
<dbReference type="SUPFAM" id="SSF52540">
    <property type="entry name" value="P-loop containing nucleoside triphosphate hydrolases"/>
    <property type="match status" value="1"/>
</dbReference>
<proteinExistence type="inferred from homology"/>
<dbReference type="InterPro" id="IPR036961">
    <property type="entry name" value="Kinesin_motor_dom_sf"/>
</dbReference>
<comment type="similarity">
    <text evidence="5">Belongs to the TRAFAC class myosin-kinesin ATPase superfamily. Kinesin family.</text>
</comment>
<dbReference type="EMBL" id="JAIZAY010000001">
    <property type="protein sequence ID" value="KAJ8050111.1"/>
    <property type="molecule type" value="Genomic_DNA"/>
</dbReference>
<evidence type="ECO:0000256" key="4">
    <source>
        <dbReference type="ARBA" id="ARBA00023212"/>
    </source>
</evidence>
<dbReference type="OrthoDB" id="3176171at2759"/>
<dbReference type="GO" id="GO:0008017">
    <property type="term" value="F:microtubule binding"/>
    <property type="evidence" value="ECO:0007669"/>
    <property type="project" value="InterPro"/>
</dbReference>
<dbReference type="Proteomes" id="UP001152320">
    <property type="component" value="Chromosome 1"/>
</dbReference>
<evidence type="ECO:0000256" key="1">
    <source>
        <dbReference type="ARBA" id="ARBA00004245"/>
    </source>
</evidence>
<evidence type="ECO:0000313" key="8">
    <source>
        <dbReference type="Proteomes" id="UP001152320"/>
    </source>
</evidence>
<evidence type="ECO:0000256" key="5">
    <source>
        <dbReference type="PROSITE-ProRule" id="PRU00283"/>
    </source>
</evidence>
<dbReference type="InterPro" id="IPR027417">
    <property type="entry name" value="P-loop_NTPase"/>
</dbReference>
<keyword evidence="2 5" id="KW-0547">Nucleotide-binding</keyword>
<dbReference type="FunFam" id="3.40.850.10:FF:000337">
    <property type="entry name" value="Kinesin-like protein"/>
    <property type="match status" value="1"/>
</dbReference>